<evidence type="ECO:0000313" key="18">
    <source>
        <dbReference type="EMBL" id="MER5171404.1"/>
    </source>
</evidence>
<keyword evidence="10" id="KW-0418">Kinase</keyword>
<feature type="domain" description="HAMP" evidence="17">
    <location>
        <begin position="182"/>
        <end position="233"/>
    </location>
</feature>
<dbReference type="CDD" id="cd00082">
    <property type="entry name" value="HisKA"/>
    <property type="match status" value="1"/>
</dbReference>
<name>A0ABV1SFV1_9RHOB</name>
<evidence type="ECO:0000256" key="10">
    <source>
        <dbReference type="ARBA" id="ARBA00022777"/>
    </source>
</evidence>
<dbReference type="Gene3D" id="3.30.565.10">
    <property type="entry name" value="Histidine kinase-like ATPase, C-terminal domain"/>
    <property type="match status" value="1"/>
</dbReference>
<comment type="subcellular location">
    <subcellularLocation>
        <location evidence="2">Cell inner membrane</location>
        <topology evidence="2">Multi-pass membrane protein</topology>
    </subcellularLocation>
</comment>
<proteinExistence type="predicted"/>
<evidence type="ECO:0000259" key="16">
    <source>
        <dbReference type="PROSITE" id="PS50109"/>
    </source>
</evidence>
<evidence type="ECO:0000256" key="8">
    <source>
        <dbReference type="ARBA" id="ARBA00022692"/>
    </source>
</evidence>
<dbReference type="PRINTS" id="PR00344">
    <property type="entry name" value="BCTRLSENSOR"/>
</dbReference>
<keyword evidence="14 15" id="KW-0472">Membrane</keyword>
<dbReference type="PROSITE" id="PS50885">
    <property type="entry name" value="HAMP"/>
    <property type="match status" value="1"/>
</dbReference>
<comment type="catalytic activity">
    <reaction evidence="1">
        <text>ATP + protein L-histidine = ADP + protein N-phospho-L-histidine.</text>
        <dbReference type="EC" id="2.7.13.3"/>
    </reaction>
</comment>
<dbReference type="GO" id="GO:0005524">
    <property type="term" value="F:ATP binding"/>
    <property type="evidence" value="ECO:0007669"/>
    <property type="project" value="UniProtKB-KW"/>
</dbReference>
<dbReference type="RefSeq" id="WP_350935716.1">
    <property type="nucleotide sequence ID" value="NZ_JAYWLC010000004.1"/>
</dbReference>
<keyword evidence="6" id="KW-0597">Phosphoprotein</keyword>
<evidence type="ECO:0000256" key="15">
    <source>
        <dbReference type="SAM" id="Phobius"/>
    </source>
</evidence>
<keyword evidence="5" id="KW-0997">Cell inner membrane</keyword>
<keyword evidence="12 15" id="KW-1133">Transmembrane helix</keyword>
<dbReference type="InterPro" id="IPR005467">
    <property type="entry name" value="His_kinase_dom"/>
</dbReference>
<evidence type="ECO:0000313" key="19">
    <source>
        <dbReference type="Proteomes" id="UP001438953"/>
    </source>
</evidence>
<keyword evidence="4" id="KW-1003">Cell membrane</keyword>
<dbReference type="EC" id="2.7.13.3" evidence="3"/>
<accession>A0ABV1SFV1</accession>
<protein>
    <recommendedName>
        <fullName evidence="3">histidine kinase</fullName>
        <ecNumber evidence="3">2.7.13.3</ecNumber>
    </recommendedName>
</protein>
<evidence type="ECO:0000259" key="17">
    <source>
        <dbReference type="PROSITE" id="PS50885"/>
    </source>
</evidence>
<dbReference type="SUPFAM" id="SSF47384">
    <property type="entry name" value="Homodimeric domain of signal transducing histidine kinase"/>
    <property type="match status" value="1"/>
</dbReference>
<dbReference type="SUPFAM" id="SSF55874">
    <property type="entry name" value="ATPase domain of HSP90 chaperone/DNA topoisomerase II/histidine kinase"/>
    <property type="match status" value="1"/>
</dbReference>
<dbReference type="PANTHER" id="PTHR44936:SF5">
    <property type="entry name" value="SENSOR HISTIDINE KINASE ENVZ"/>
    <property type="match status" value="1"/>
</dbReference>
<keyword evidence="13" id="KW-0902">Two-component regulatory system</keyword>
<evidence type="ECO:0000256" key="12">
    <source>
        <dbReference type="ARBA" id="ARBA00022989"/>
    </source>
</evidence>
<dbReference type="Gene3D" id="1.10.287.130">
    <property type="match status" value="1"/>
</dbReference>
<evidence type="ECO:0000256" key="11">
    <source>
        <dbReference type="ARBA" id="ARBA00022840"/>
    </source>
</evidence>
<evidence type="ECO:0000256" key="3">
    <source>
        <dbReference type="ARBA" id="ARBA00012438"/>
    </source>
</evidence>
<reference evidence="18 19" key="1">
    <citation type="submission" date="2024-01" db="EMBL/GenBank/DDBJ databases">
        <authorList>
            <person name="Deng Y."/>
            <person name="Su J."/>
        </authorList>
    </citation>
    <scope>NUCLEOTIDE SEQUENCE [LARGE SCALE GENOMIC DNA]</scope>
    <source>
        <strain evidence="18 19">CPCC 100088</strain>
    </source>
</reference>
<keyword evidence="19" id="KW-1185">Reference proteome</keyword>
<evidence type="ECO:0000256" key="14">
    <source>
        <dbReference type="ARBA" id="ARBA00023136"/>
    </source>
</evidence>
<organism evidence="18 19">
    <name type="scientific">Thioclava kandeliae</name>
    <dbReference type="NCBI Taxonomy" id="3070818"/>
    <lineage>
        <taxon>Bacteria</taxon>
        <taxon>Pseudomonadati</taxon>
        <taxon>Pseudomonadota</taxon>
        <taxon>Alphaproteobacteria</taxon>
        <taxon>Rhodobacterales</taxon>
        <taxon>Paracoccaceae</taxon>
        <taxon>Thioclava</taxon>
    </lineage>
</organism>
<dbReference type="Pfam" id="PF02518">
    <property type="entry name" value="HATPase_c"/>
    <property type="match status" value="1"/>
</dbReference>
<evidence type="ECO:0000256" key="4">
    <source>
        <dbReference type="ARBA" id="ARBA00022475"/>
    </source>
</evidence>
<comment type="caution">
    <text evidence="18">The sequence shown here is derived from an EMBL/GenBank/DDBJ whole genome shotgun (WGS) entry which is preliminary data.</text>
</comment>
<evidence type="ECO:0000256" key="7">
    <source>
        <dbReference type="ARBA" id="ARBA00022679"/>
    </source>
</evidence>
<evidence type="ECO:0000256" key="2">
    <source>
        <dbReference type="ARBA" id="ARBA00004429"/>
    </source>
</evidence>
<dbReference type="InterPro" id="IPR003660">
    <property type="entry name" value="HAMP_dom"/>
</dbReference>
<dbReference type="InterPro" id="IPR003661">
    <property type="entry name" value="HisK_dim/P_dom"/>
</dbReference>
<dbReference type="EMBL" id="JAYWLC010000004">
    <property type="protein sequence ID" value="MER5171404.1"/>
    <property type="molecule type" value="Genomic_DNA"/>
</dbReference>
<dbReference type="Pfam" id="PF00512">
    <property type="entry name" value="HisKA"/>
    <property type="match status" value="1"/>
</dbReference>
<evidence type="ECO:0000256" key="1">
    <source>
        <dbReference type="ARBA" id="ARBA00000085"/>
    </source>
</evidence>
<feature type="domain" description="Histidine kinase" evidence="16">
    <location>
        <begin position="241"/>
        <end position="447"/>
    </location>
</feature>
<keyword evidence="8 15" id="KW-0812">Transmembrane</keyword>
<dbReference type="InterPro" id="IPR004358">
    <property type="entry name" value="Sig_transdc_His_kin-like_C"/>
</dbReference>
<reference evidence="18 19" key="2">
    <citation type="submission" date="2024-06" db="EMBL/GenBank/DDBJ databases">
        <title>Thioclava kandeliae sp. nov. from a rhizosphere soil sample of Kandelia candel in a mangrove.</title>
        <authorList>
            <person name="Mu T."/>
        </authorList>
    </citation>
    <scope>NUCLEOTIDE SEQUENCE [LARGE SCALE GENOMIC DNA]</scope>
    <source>
        <strain evidence="18 19">CPCC 100088</strain>
    </source>
</reference>
<evidence type="ECO:0000256" key="5">
    <source>
        <dbReference type="ARBA" id="ARBA00022519"/>
    </source>
</evidence>
<dbReference type="Proteomes" id="UP001438953">
    <property type="component" value="Unassembled WGS sequence"/>
</dbReference>
<gene>
    <name evidence="18" type="ORF">VSX56_06395</name>
</gene>
<keyword evidence="7" id="KW-0808">Transferase</keyword>
<dbReference type="PANTHER" id="PTHR44936">
    <property type="entry name" value="SENSOR PROTEIN CREC"/>
    <property type="match status" value="1"/>
</dbReference>
<dbReference type="PROSITE" id="PS50109">
    <property type="entry name" value="HIS_KIN"/>
    <property type="match status" value="1"/>
</dbReference>
<dbReference type="SMART" id="SM00387">
    <property type="entry name" value="HATPase_c"/>
    <property type="match status" value="1"/>
</dbReference>
<dbReference type="InterPro" id="IPR003594">
    <property type="entry name" value="HATPase_dom"/>
</dbReference>
<keyword evidence="11 18" id="KW-0067">ATP-binding</keyword>
<feature type="transmembrane region" description="Helical" evidence="15">
    <location>
        <begin position="162"/>
        <end position="181"/>
    </location>
</feature>
<sequence length="447" mass="49435">MKFHWLKQLMPRGLYGRGALILLLPIVTIQLVVSVVFIQRHFERVTEQMTGSMLLEIDLMIDTVDDAVDLGEAQTKLSALGKPLQIRTDLPAVLDETRGDHRRFYDLTGLVVMDVLHQLVRPVQAIDLTDGDRVVLWVMTDKGLMKIDFARGRASASNPHQLLVLMMVVGLLMSVIAYLFLRNQLKPIRHLSMMAEAFGRGQSVPYRISGATEVRSAGAAFLDMRNRIERHIEQRTMMLSAISHDLRTPLTRLRLGLSMLPRNEEDAKDIEDMEMDVAEMGRLIDAFLEFSRNQAQASAPDDTDIGALVRDAVQYAQRSGKPVILGNCPPDGEVIVKLRSEAIRRALDNLIGNALRYGGQAEVTVTLGGKVLKISVEDPGPGIPPERRDEALRPFTRLDPARNQDLGQGVGLGLSIASDIVRAHGGSLNLRKSESLGGLQAEIVLPL</sequence>
<dbReference type="InterPro" id="IPR036890">
    <property type="entry name" value="HATPase_C_sf"/>
</dbReference>
<keyword evidence="9" id="KW-0547">Nucleotide-binding</keyword>
<evidence type="ECO:0000256" key="9">
    <source>
        <dbReference type="ARBA" id="ARBA00022741"/>
    </source>
</evidence>
<dbReference type="SMART" id="SM00388">
    <property type="entry name" value="HisKA"/>
    <property type="match status" value="1"/>
</dbReference>
<evidence type="ECO:0000256" key="6">
    <source>
        <dbReference type="ARBA" id="ARBA00022553"/>
    </source>
</evidence>
<evidence type="ECO:0000256" key="13">
    <source>
        <dbReference type="ARBA" id="ARBA00023012"/>
    </source>
</evidence>
<feature type="transmembrane region" description="Helical" evidence="15">
    <location>
        <begin position="20"/>
        <end position="38"/>
    </location>
</feature>
<dbReference type="InterPro" id="IPR050980">
    <property type="entry name" value="2C_sensor_his_kinase"/>
</dbReference>
<dbReference type="InterPro" id="IPR036097">
    <property type="entry name" value="HisK_dim/P_sf"/>
</dbReference>